<dbReference type="GO" id="GO:0016020">
    <property type="term" value="C:membrane"/>
    <property type="evidence" value="ECO:0007669"/>
    <property type="project" value="TreeGrafter"/>
</dbReference>
<reference evidence="4" key="1">
    <citation type="submission" date="2021-06" db="EMBL/GenBank/DDBJ databases">
        <title>Parelaphostrongylus tenuis whole genome reference sequence.</title>
        <authorList>
            <person name="Garwood T.J."/>
            <person name="Larsen P.A."/>
            <person name="Fountain-Jones N.M."/>
            <person name="Garbe J.R."/>
            <person name="Macchietto M.G."/>
            <person name="Kania S.A."/>
            <person name="Gerhold R.W."/>
            <person name="Richards J.E."/>
            <person name="Wolf T.M."/>
        </authorList>
    </citation>
    <scope>NUCLEOTIDE SEQUENCE</scope>
    <source>
        <strain evidence="4">MNPRO001-30</strain>
        <tissue evidence="4">Meninges</tissue>
    </source>
</reference>
<dbReference type="PROSITE" id="PS51796">
    <property type="entry name" value="MSS4"/>
    <property type="match status" value="1"/>
</dbReference>
<keyword evidence="2" id="KW-0344">Guanine-nucleotide releasing factor</keyword>
<evidence type="ECO:0000256" key="3">
    <source>
        <dbReference type="ARBA" id="ARBA00022927"/>
    </source>
</evidence>
<accession>A0AAD5R3Q2</accession>
<dbReference type="InterPro" id="IPR011323">
    <property type="entry name" value="Mss4/transl-control_tumour"/>
</dbReference>
<sequence>MSTSTPLASITIEAKKAETTTTPSPTTTFGTKKPGTITVETGKRCIVCLLIISLIGKHYFFISGGSEILIRKGQRALGEVHERLKAFLAERNLSLKHVESTSNVTEASSNKESLVCDVCGRVVLLAGAGRRSRRIEMLPLCRQEENLATQKEAVTGIRLVKDLHDFENVNFTKLEEGVTYLVRADCEDGPTDFWMRNWDCIMSVMPEFPPNVVVVLYK</sequence>
<protein>
    <submittedName>
        <fullName evidence="4">Uncharacterized protein</fullName>
    </submittedName>
</protein>
<dbReference type="Pfam" id="PF04421">
    <property type="entry name" value="Mss4"/>
    <property type="match status" value="1"/>
</dbReference>
<dbReference type="PANTHER" id="PTHR13276">
    <property type="entry name" value="GUANINE NUCLEOTIDE EXCHANGE FACTOR MSS4"/>
    <property type="match status" value="1"/>
</dbReference>
<dbReference type="GO" id="GO:0015031">
    <property type="term" value="P:protein transport"/>
    <property type="evidence" value="ECO:0007669"/>
    <property type="project" value="UniProtKB-KW"/>
</dbReference>
<dbReference type="InterPro" id="IPR011057">
    <property type="entry name" value="Mss4-like_sf"/>
</dbReference>
<dbReference type="EMBL" id="JAHQIW010006392">
    <property type="protein sequence ID" value="KAJ1369030.1"/>
    <property type="molecule type" value="Genomic_DNA"/>
</dbReference>
<dbReference type="PANTHER" id="PTHR13276:SF0">
    <property type="entry name" value="GUANINE NUCLEOTIDE EXCHANGE FACTOR MSS4"/>
    <property type="match status" value="1"/>
</dbReference>
<dbReference type="GO" id="GO:0008270">
    <property type="term" value="F:zinc ion binding"/>
    <property type="evidence" value="ECO:0007669"/>
    <property type="project" value="TreeGrafter"/>
</dbReference>
<evidence type="ECO:0000313" key="5">
    <source>
        <dbReference type="Proteomes" id="UP001196413"/>
    </source>
</evidence>
<evidence type="ECO:0000313" key="4">
    <source>
        <dbReference type="EMBL" id="KAJ1369030.1"/>
    </source>
</evidence>
<dbReference type="InterPro" id="IPR007515">
    <property type="entry name" value="Mss4"/>
</dbReference>
<dbReference type="Proteomes" id="UP001196413">
    <property type="component" value="Unassembled WGS sequence"/>
</dbReference>
<dbReference type="GO" id="GO:0005829">
    <property type="term" value="C:cytosol"/>
    <property type="evidence" value="ECO:0007669"/>
    <property type="project" value="TreeGrafter"/>
</dbReference>
<dbReference type="SUPFAM" id="SSF51316">
    <property type="entry name" value="Mss4-like"/>
    <property type="match status" value="1"/>
</dbReference>
<evidence type="ECO:0000256" key="2">
    <source>
        <dbReference type="ARBA" id="ARBA00022658"/>
    </source>
</evidence>
<dbReference type="GO" id="GO:0005085">
    <property type="term" value="F:guanyl-nucleotide exchange factor activity"/>
    <property type="evidence" value="ECO:0007669"/>
    <property type="project" value="UniProtKB-KW"/>
</dbReference>
<keyword evidence="5" id="KW-1185">Reference proteome</keyword>
<dbReference type="GO" id="GO:0006892">
    <property type="term" value="P:post-Golgi vesicle-mediated transport"/>
    <property type="evidence" value="ECO:0007669"/>
    <property type="project" value="TreeGrafter"/>
</dbReference>
<name>A0AAD5R3Q2_PARTN</name>
<dbReference type="GO" id="GO:0007264">
    <property type="term" value="P:small GTPase-mediated signal transduction"/>
    <property type="evidence" value="ECO:0007669"/>
    <property type="project" value="InterPro"/>
</dbReference>
<evidence type="ECO:0000256" key="1">
    <source>
        <dbReference type="ARBA" id="ARBA00022448"/>
    </source>
</evidence>
<keyword evidence="3" id="KW-0653">Protein transport</keyword>
<dbReference type="AlphaFoldDB" id="A0AAD5R3Q2"/>
<keyword evidence="1" id="KW-0813">Transport</keyword>
<dbReference type="Gene3D" id="2.170.150.10">
    <property type="entry name" value="Metal Binding Protein, Guanine Nucleotide Exchange Factor, Chain A"/>
    <property type="match status" value="1"/>
</dbReference>
<proteinExistence type="predicted"/>
<gene>
    <name evidence="4" type="ORF">KIN20_030409</name>
</gene>
<organism evidence="4 5">
    <name type="scientific">Parelaphostrongylus tenuis</name>
    <name type="common">Meningeal worm</name>
    <dbReference type="NCBI Taxonomy" id="148309"/>
    <lineage>
        <taxon>Eukaryota</taxon>
        <taxon>Metazoa</taxon>
        <taxon>Ecdysozoa</taxon>
        <taxon>Nematoda</taxon>
        <taxon>Chromadorea</taxon>
        <taxon>Rhabditida</taxon>
        <taxon>Rhabditina</taxon>
        <taxon>Rhabditomorpha</taxon>
        <taxon>Strongyloidea</taxon>
        <taxon>Metastrongylidae</taxon>
        <taxon>Parelaphostrongylus</taxon>
    </lineage>
</organism>
<comment type="caution">
    <text evidence="4">The sequence shown here is derived from an EMBL/GenBank/DDBJ whole genome shotgun (WGS) entry which is preliminary data.</text>
</comment>